<evidence type="ECO:0000256" key="1">
    <source>
        <dbReference type="SAM" id="SignalP"/>
    </source>
</evidence>
<accession>A0ABS4DTH6</accession>
<protein>
    <submittedName>
        <fullName evidence="2">ABC-type uncharacterized transport system substrate-binding protein</fullName>
    </submittedName>
</protein>
<dbReference type="InterPro" id="IPR010412">
    <property type="entry name" value="DUF1007"/>
</dbReference>
<keyword evidence="3" id="KW-1185">Reference proteome</keyword>
<comment type="caution">
    <text evidence="2">The sequence shown here is derived from an EMBL/GenBank/DDBJ whole genome shotgun (WGS) entry which is preliminary data.</text>
</comment>
<organism evidence="2 3">
    <name type="scientific">Rhizobium halophytocola</name>
    <dbReference type="NCBI Taxonomy" id="735519"/>
    <lineage>
        <taxon>Bacteria</taxon>
        <taxon>Pseudomonadati</taxon>
        <taxon>Pseudomonadota</taxon>
        <taxon>Alphaproteobacteria</taxon>
        <taxon>Hyphomicrobiales</taxon>
        <taxon>Rhizobiaceae</taxon>
        <taxon>Rhizobium/Agrobacterium group</taxon>
        <taxon>Rhizobium</taxon>
    </lineage>
</organism>
<dbReference type="EMBL" id="JAGGJU010000001">
    <property type="protein sequence ID" value="MBP1848988.1"/>
    <property type="molecule type" value="Genomic_DNA"/>
</dbReference>
<dbReference type="PIRSF" id="PIRSF008159">
    <property type="entry name" value="UCP008159_ABC"/>
    <property type="match status" value="1"/>
</dbReference>
<evidence type="ECO:0000313" key="3">
    <source>
        <dbReference type="Proteomes" id="UP000759443"/>
    </source>
</evidence>
<sequence length="214" mass="23419">MLKKFAAAACLVLLAPVAAAAHPHVFIDAKLDVVAGPDGTIKDLKNTWRFDEVFSSSVIMDFDTNMDLKLGTEELKKLAETIRASLGEYDYFTFVTANGKQIAMVPPRVLTATYADSRLTVSFTMQPKAPLPLKGRLSFGIHDPTLYTSLDFKKDDDLTARGAGFTGCARKVVRPDADQVIAQNQTSLTDAFFNDPTGTDMSKLFATRLELTCK</sequence>
<dbReference type="InterPro" id="IPR016537">
    <property type="entry name" value="UCP008159_ABC"/>
</dbReference>
<name>A0ABS4DTH6_9HYPH</name>
<proteinExistence type="predicted"/>
<dbReference type="RefSeq" id="WP_209941755.1">
    <property type="nucleotide sequence ID" value="NZ_JAGGJU010000001.1"/>
</dbReference>
<evidence type="ECO:0000313" key="2">
    <source>
        <dbReference type="EMBL" id="MBP1848988.1"/>
    </source>
</evidence>
<gene>
    <name evidence="2" type="ORF">J2Z17_000405</name>
</gene>
<dbReference type="Pfam" id="PF06226">
    <property type="entry name" value="DUF1007"/>
    <property type="match status" value="1"/>
</dbReference>
<feature type="chain" id="PRO_5047093988" evidence="1">
    <location>
        <begin position="21"/>
        <end position="214"/>
    </location>
</feature>
<dbReference type="Proteomes" id="UP000759443">
    <property type="component" value="Unassembled WGS sequence"/>
</dbReference>
<reference evidence="2 3" key="1">
    <citation type="submission" date="2021-03" db="EMBL/GenBank/DDBJ databases">
        <title>Genomic Encyclopedia of Type Strains, Phase IV (KMG-IV): sequencing the most valuable type-strain genomes for metagenomic binning, comparative biology and taxonomic classification.</title>
        <authorList>
            <person name="Goeker M."/>
        </authorList>
    </citation>
    <scope>NUCLEOTIDE SEQUENCE [LARGE SCALE GENOMIC DNA]</scope>
    <source>
        <strain evidence="2 3">DSM 21600</strain>
    </source>
</reference>
<keyword evidence="1" id="KW-0732">Signal</keyword>
<feature type="signal peptide" evidence="1">
    <location>
        <begin position="1"/>
        <end position="20"/>
    </location>
</feature>